<dbReference type="InterPro" id="IPR009057">
    <property type="entry name" value="Homeodomain-like_sf"/>
</dbReference>
<dbReference type="InterPro" id="IPR058031">
    <property type="entry name" value="AAA_lid_NorR"/>
</dbReference>
<keyword evidence="3" id="KW-0805">Transcription regulation</keyword>
<dbReference type="PANTHER" id="PTHR32071">
    <property type="entry name" value="TRANSCRIPTIONAL REGULATORY PROTEIN"/>
    <property type="match status" value="1"/>
</dbReference>
<gene>
    <name evidence="7" type="ORF">IAB60_06740</name>
</gene>
<name>A0A9D1GKH5_9FIRM</name>
<dbReference type="Gene3D" id="1.10.10.60">
    <property type="entry name" value="Homeodomain-like"/>
    <property type="match status" value="1"/>
</dbReference>
<dbReference type="PROSITE" id="PS50112">
    <property type="entry name" value="PAS"/>
    <property type="match status" value="1"/>
</dbReference>
<protein>
    <submittedName>
        <fullName evidence="7">PrpR N-terminal domain-containing protein</fullName>
    </submittedName>
</protein>
<dbReference type="Pfam" id="PF25601">
    <property type="entry name" value="AAA_lid_14"/>
    <property type="match status" value="1"/>
</dbReference>
<dbReference type="InterPro" id="IPR002197">
    <property type="entry name" value="HTH_Fis"/>
</dbReference>
<dbReference type="AlphaFoldDB" id="A0A9D1GKH5"/>
<dbReference type="PRINTS" id="PR01590">
    <property type="entry name" value="HTHFIS"/>
</dbReference>
<accession>A0A9D1GKH5</accession>
<comment type="caution">
    <text evidence="7">The sequence shown here is derived from an EMBL/GenBank/DDBJ whole genome shotgun (WGS) entry which is preliminary data.</text>
</comment>
<dbReference type="GO" id="GO:0000156">
    <property type="term" value="F:phosphorelay response regulator activity"/>
    <property type="evidence" value="ECO:0007669"/>
    <property type="project" value="InterPro"/>
</dbReference>
<evidence type="ECO:0000313" key="8">
    <source>
        <dbReference type="Proteomes" id="UP000886860"/>
    </source>
</evidence>
<dbReference type="Pfam" id="PF00989">
    <property type="entry name" value="PAS"/>
    <property type="match status" value="1"/>
</dbReference>
<dbReference type="Pfam" id="PF00158">
    <property type="entry name" value="Sigma54_activat"/>
    <property type="match status" value="1"/>
</dbReference>
<dbReference type="SUPFAM" id="SSF46689">
    <property type="entry name" value="Homeodomain-like"/>
    <property type="match status" value="1"/>
</dbReference>
<evidence type="ECO:0000256" key="4">
    <source>
        <dbReference type="ARBA" id="ARBA00023163"/>
    </source>
</evidence>
<feature type="domain" description="PAS" evidence="6">
    <location>
        <begin position="198"/>
        <end position="243"/>
    </location>
</feature>
<dbReference type="Pfam" id="PF06506">
    <property type="entry name" value="PrpR_N"/>
    <property type="match status" value="1"/>
</dbReference>
<dbReference type="PROSITE" id="PS50045">
    <property type="entry name" value="SIGMA54_INTERACT_4"/>
    <property type="match status" value="1"/>
</dbReference>
<dbReference type="Gene3D" id="3.40.50.2300">
    <property type="match status" value="1"/>
</dbReference>
<proteinExistence type="predicted"/>
<dbReference type="Gene3D" id="3.40.50.300">
    <property type="entry name" value="P-loop containing nucleotide triphosphate hydrolases"/>
    <property type="match status" value="1"/>
</dbReference>
<dbReference type="Pfam" id="PF02954">
    <property type="entry name" value="HTH_8"/>
    <property type="match status" value="1"/>
</dbReference>
<dbReference type="GO" id="GO:0043565">
    <property type="term" value="F:sequence-specific DNA binding"/>
    <property type="evidence" value="ECO:0007669"/>
    <property type="project" value="InterPro"/>
</dbReference>
<dbReference type="InterPro" id="IPR035965">
    <property type="entry name" value="PAS-like_dom_sf"/>
</dbReference>
<dbReference type="InterPro" id="IPR010524">
    <property type="entry name" value="Sig_transdc_resp-reg_PrpR_N"/>
</dbReference>
<sequence length="658" mass="74668">MAGIALFVPNDQMYQQAQEILGQMENHHVVLLKTITTENAVNEAREAVSQEANIIVARGRQAVEIQRHTTVPVSEIVMSAQELGLLVAKAKSLVEKERPCIGLFGWGNMFSDTTYFDQLYGVRLIRCALQGSEDWRAVMDRVLEENAVDIVIGGKAALSAAQGRGIPALFLSSTGESIRTALHNAESLYNVSKMEQHNYAQFSTVLDSSFSGIIKAGPSGKILVMNRAMEQITGISAQKAMGQPVEKVLVGLDESAMRRILSGEEETYSAFLNINDQSLVVVLEPIVAANQIDGVIVSCNRMRRLESDAREVNRNQILKGYVAYGTFDDIDRNLKGLRQAVERARIYAQSSSPMLIEAISGPELDIICQGIHNYSLRKNGPFIMMNMAGLKEDQQMKVLFGEYSRERHAWEPGLIEEANHGTLVIQSIDKLTLPVQYNLMKVIRTKRLLTDRMEDMQLMDTRIIACTAKNLTELRKVDKIRSDLYFTLKSLRLKIPNLKDRPEDVGYLLDKYVKKYSEQYCRYHVMTAGARKVLLEYPWAGNSIQLDAFCERMILTVGKRTITESYVRELLEELYETDSGIYEILPEDEAREERLRRQEARQQEAKAERRPGKEEAWMTSIQEALEKYHGNRTLAAKELGISTTTLWRWMKRYQMNEN</sequence>
<reference evidence="7" key="1">
    <citation type="submission" date="2020-10" db="EMBL/GenBank/DDBJ databases">
        <authorList>
            <person name="Gilroy R."/>
        </authorList>
    </citation>
    <scope>NUCLEOTIDE SEQUENCE</scope>
    <source>
        <strain evidence="7">CHK123-3438</strain>
    </source>
</reference>
<dbReference type="SUPFAM" id="SSF55785">
    <property type="entry name" value="PYP-like sensor domain (PAS domain)"/>
    <property type="match status" value="1"/>
</dbReference>
<dbReference type="SUPFAM" id="SSF52540">
    <property type="entry name" value="P-loop containing nucleoside triphosphate hydrolases"/>
    <property type="match status" value="1"/>
</dbReference>
<dbReference type="NCBIfam" id="TIGR00229">
    <property type="entry name" value="sensory_box"/>
    <property type="match status" value="1"/>
</dbReference>
<dbReference type="GO" id="GO:0006355">
    <property type="term" value="P:regulation of DNA-templated transcription"/>
    <property type="evidence" value="ECO:0007669"/>
    <property type="project" value="InterPro"/>
</dbReference>
<dbReference type="Proteomes" id="UP000886860">
    <property type="component" value="Unassembled WGS sequence"/>
</dbReference>
<evidence type="ECO:0000256" key="1">
    <source>
        <dbReference type="ARBA" id="ARBA00022741"/>
    </source>
</evidence>
<dbReference type="Gene3D" id="3.40.50.10660">
    <property type="entry name" value="PrpR receptor domain-like"/>
    <property type="match status" value="1"/>
</dbReference>
<evidence type="ECO:0000256" key="2">
    <source>
        <dbReference type="ARBA" id="ARBA00022840"/>
    </source>
</evidence>
<feature type="domain" description="Sigma-54 factor interaction" evidence="5">
    <location>
        <begin position="337"/>
        <end position="555"/>
    </location>
</feature>
<evidence type="ECO:0000256" key="3">
    <source>
        <dbReference type="ARBA" id="ARBA00023015"/>
    </source>
</evidence>
<dbReference type="EMBL" id="DVKS01000115">
    <property type="protein sequence ID" value="HIT41779.1"/>
    <property type="molecule type" value="Genomic_DNA"/>
</dbReference>
<evidence type="ECO:0000259" key="5">
    <source>
        <dbReference type="PROSITE" id="PS50045"/>
    </source>
</evidence>
<evidence type="ECO:0000313" key="7">
    <source>
        <dbReference type="EMBL" id="HIT41779.1"/>
    </source>
</evidence>
<dbReference type="InterPro" id="IPR002078">
    <property type="entry name" value="Sigma_54_int"/>
</dbReference>
<dbReference type="InterPro" id="IPR027417">
    <property type="entry name" value="P-loop_NTPase"/>
</dbReference>
<evidence type="ECO:0000259" key="6">
    <source>
        <dbReference type="PROSITE" id="PS50112"/>
    </source>
</evidence>
<dbReference type="SUPFAM" id="SSF159800">
    <property type="entry name" value="PrpR receptor domain-like"/>
    <property type="match status" value="1"/>
</dbReference>
<dbReference type="InterPro" id="IPR013767">
    <property type="entry name" value="PAS_fold"/>
</dbReference>
<keyword evidence="1" id="KW-0547">Nucleotide-binding</keyword>
<organism evidence="7 8">
    <name type="scientific">Candidatus Caccovicinus merdipullorum</name>
    <dbReference type="NCBI Taxonomy" id="2840724"/>
    <lineage>
        <taxon>Bacteria</taxon>
        <taxon>Bacillati</taxon>
        <taxon>Bacillota</taxon>
        <taxon>Clostridia</taxon>
        <taxon>Eubacteriales</taxon>
        <taxon>Candidatus Caccovicinus</taxon>
    </lineage>
</organism>
<keyword evidence="2" id="KW-0067">ATP-binding</keyword>
<dbReference type="Gene3D" id="3.30.450.20">
    <property type="entry name" value="PAS domain"/>
    <property type="match status" value="1"/>
</dbReference>
<dbReference type="GO" id="GO:0005524">
    <property type="term" value="F:ATP binding"/>
    <property type="evidence" value="ECO:0007669"/>
    <property type="project" value="UniProtKB-KW"/>
</dbReference>
<dbReference type="SMART" id="SM00091">
    <property type="entry name" value="PAS"/>
    <property type="match status" value="1"/>
</dbReference>
<dbReference type="CDD" id="cd00009">
    <property type="entry name" value="AAA"/>
    <property type="match status" value="1"/>
</dbReference>
<dbReference type="InterPro" id="IPR000014">
    <property type="entry name" value="PAS"/>
</dbReference>
<keyword evidence="4" id="KW-0804">Transcription</keyword>
<dbReference type="Gene3D" id="1.10.8.60">
    <property type="match status" value="1"/>
</dbReference>
<dbReference type="CDD" id="cd00130">
    <property type="entry name" value="PAS"/>
    <property type="match status" value="1"/>
</dbReference>
<reference evidence="7" key="2">
    <citation type="journal article" date="2021" name="PeerJ">
        <title>Extensive microbial diversity within the chicken gut microbiome revealed by metagenomics and culture.</title>
        <authorList>
            <person name="Gilroy R."/>
            <person name="Ravi A."/>
            <person name="Getino M."/>
            <person name="Pursley I."/>
            <person name="Horton D.L."/>
            <person name="Alikhan N.F."/>
            <person name="Baker D."/>
            <person name="Gharbi K."/>
            <person name="Hall N."/>
            <person name="Watson M."/>
            <person name="Adriaenssens E.M."/>
            <person name="Foster-Nyarko E."/>
            <person name="Jarju S."/>
            <person name="Secka A."/>
            <person name="Antonio M."/>
            <person name="Oren A."/>
            <person name="Chaudhuri R.R."/>
            <person name="La Ragione R."/>
            <person name="Hildebrand F."/>
            <person name="Pallen M.J."/>
        </authorList>
    </citation>
    <scope>NUCLEOTIDE SEQUENCE</scope>
    <source>
        <strain evidence="7">CHK123-3438</strain>
    </source>
</reference>